<evidence type="ECO:0000256" key="5">
    <source>
        <dbReference type="SAM" id="Phobius"/>
    </source>
</evidence>
<dbReference type="InterPro" id="IPR023352">
    <property type="entry name" value="MAPEG-like_dom_sf"/>
</dbReference>
<evidence type="ECO:0000256" key="2">
    <source>
        <dbReference type="ARBA" id="ARBA00022692"/>
    </source>
</evidence>
<keyword evidence="4 5" id="KW-0472">Membrane</keyword>
<sequence>MTPRISLFIAALHALVYLGLSLRVVLMRRERRIGLGSGGDETLSRRVRVHANFAEYVPLALLMLALLELCGAAPAMVWACGLGLLAGRVLHAAGLGASAGYSLGRFLGTALTLAVLLALALAGLWQMLALQLV</sequence>
<comment type="subcellular location">
    <subcellularLocation>
        <location evidence="1">Membrane</location>
    </subcellularLocation>
</comment>
<dbReference type="RefSeq" id="WP_280942320.1">
    <property type="nucleotide sequence ID" value="NZ_JARYGX010000018.1"/>
</dbReference>
<feature type="transmembrane region" description="Helical" evidence="5">
    <location>
        <begin position="106"/>
        <end position="130"/>
    </location>
</feature>
<keyword evidence="7" id="KW-1185">Reference proteome</keyword>
<dbReference type="Proteomes" id="UP001160550">
    <property type="component" value="Unassembled WGS sequence"/>
</dbReference>
<reference evidence="6" key="2">
    <citation type="submission" date="2023-04" db="EMBL/GenBank/DDBJ databases">
        <authorList>
            <person name="Sun J.-Q."/>
        </authorList>
    </citation>
    <scope>NUCLEOTIDE SEQUENCE</scope>
    <source>
        <strain evidence="6">CC-YY355</strain>
    </source>
</reference>
<dbReference type="PANTHER" id="PTHR35814:SF1">
    <property type="entry name" value="GLUTATHIONE S-TRANSFERASE-RELATED"/>
    <property type="match status" value="1"/>
</dbReference>
<evidence type="ECO:0000256" key="1">
    <source>
        <dbReference type="ARBA" id="ARBA00004370"/>
    </source>
</evidence>
<reference evidence="6" key="1">
    <citation type="journal article" date="2007" name="Int. J. Syst. Evol. Microbiol.">
        <title>Luteimonas composti sp. nov., a moderately thermophilic bacterium isolated from food waste.</title>
        <authorList>
            <person name="Young C.C."/>
            <person name="Kampfer P."/>
            <person name="Chen W.M."/>
            <person name="Yen W.S."/>
            <person name="Arun A.B."/>
            <person name="Lai W.A."/>
            <person name="Shen F.T."/>
            <person name="Rekha P.D."/>
            <person name="Lin K.Y."/>
            <person name="Chou J.H."/>
        </authorList>
    </citation>
    <scope>NUCLEOTIDE SEQUENCE</scope>
    <source>
        <strain evidence="6">CC-YY355</strain>
    </source>
</reference>
<proteinExistence type="predicted"/>
<dbReference type="EMBL" id="JARYGX010000018">
    <property type="protein sequence ID" value="MDH7453105.1"/>
    <property type="molecule type" value="Genomic_DNA"/>
</dbReference>
<dbReference type="Gene3D" id="1.20.120.550">
    <property type="entry name" value="Membrane associated eicosanoid/glutathione metabolism-like domain"/>
    <property type="match status" value="1"/>
</dbReference>
<organism evidence="6 7">
    <name type="scientific">Luteimonas composti</name>
    <dbReference type="NCBI Taxonomy" id="398257"/>
    <lineage>
        <taxon>Bacteria</taxon>
        <taxon>Pseudomonadati</taxon>
        <taxon>Pseudomonadota</taxon>
        <taxon>Gammaproteobacteria</taxon>
        <taxon>Lysobacterales</taxon>
        <taxon>Lysobacteraceae</taxon>
        <taxon>Luteimonas</taxon>
    </lineage>
</organism>
<feature type="transmembrane region" description="Helical" evidence="5">
    <location>
        <begin position="56"/>
        <end position="86"/>
    </location>
</feature>
<evidence type="ECO:0000256" key="4">
    <source>
        <dbReference type="ARBA" id="ARBA00023136"/>
    </source>
</evidence>
<comment type="caution">
    <text evidence="6">The sequence shown here is derived from an EMBL/GenBank/DDBJ whole genome shotgun (WGS) entry which is preliminary data.</text>
</comment>
<evidence type="ECO:0000313" key="7">
    <source>
        <dbReference type="Proteomes" id="UP001160550"/>
    </source>
</evidence>
<dbReference type="Pfam" id="PF01124">
    <property type="entry name" value="MAPEG"/>
    <property type="match status" value="1"/>
</dbReference>
<protein>
    <submittedName>
        <fullName evidence="6">MAPEG family protein</fullName>
    </submittedName>
</protein>
<dbReference type="SUPFAM" id="SSF161084">
    <property type="entry name" value="MAPEG domain-like"/>
    <property type="match status" value="1"/>
</dbReference>
<keyword evidence="2 5" id="KW-0812">Transmembrane</keyword>
<evidence type="ECO:0000313" key="6">
    <source>
        <dbReference type="EMBL" id="MDH7453105.1"/>
    </source>
</evidence>
<accession>A0ABT6MR53</accession>
<feature type="transmembrane region" description="Helical" evidence="5">
    <location>
        <begin position="6"/>
        <end position="26"/>
    </location>
</feature>
<dbReference type="PANTHER" id="PTHR35814">
    <property type="match status" value="1"/>
</dbReference>
<name>A0ABT6MR53_9GAMM</name>
<keyword evidence="3 5" id="KW-1133">Transmembrane helix</keyword>
<gene>
    <name evidence="6" type="ORF">QF205_08480</name>
</gene>
<dbReference type="InterPro" id="IPR001129">
    <property type="entry name" value="Membr-assoc_MAPEG"/>
</dbReference>
<evidence type="ECO:0000256" key="3">
    <source>
        <dbReference type="ARBA" id="ARBA00022989"/>
    </source>
</evidence>